<sequence length="1579" mass="176377">MLFLQLTVEDMGICLPLNPLPLTTWGQRNVYEESRGAVVVTLENTSISACSSGSLVSKGKFSNLCLRFADDFETSLDDWKPDMNDATIMNLCVVSDGTYEVCSRTITGKQANENAKWFLNVQWQMEGVDIHLDTNVGKQLSALGHTLTQLTGAEETPVNVDYDSDDNEPTDGTRTSQESILPAFVFDPNLDNKKRSKLIEREMNEQAKIINDLRSLGASHGTIELELKRLHELEAMVFKDFRRDMIQKLRRQSVRASSIKGKILGNKQNTYRSRSFIVPSPMLEAQGSPEDGQVGSGSGNSASYESSPRSGPSRSASLKVRSTDGPRVTFSDNIGRQSSLPSASSDLSLPETNLDWAEHITIDGQNIELRKKLPASYEFGEGDSFMDSFAKEQFLSSSSTQTPGANVSQSAASQKAQEPNIDLELDVKVLINSGKCVLHTKDYLKEDEIKLNRMRKDRSCSAGLLEFPSTSGSPDATRRNKDKLSNQSSGSRIRNTPHTVSLVDLTIFHIPGMDVKLYYQSKVVNEETLLESEQEASAHFPDNTNDFFNNKFPEYPTVAFEKSEEIRIEKAFKRQDSNADSFVIDDLGDLKNSSSLHGISNPNYGSTPSSSKTSLENFPFQMSVTPPHEPYKQSNLSYRKPGIKKASLFAWMTLQSVPEETIISPHILEFLEQSLELIPPKTNFNTTAATTVLNTEQDASNYGNYVYASFPVDVIVYFHMQPSTFRFSCLPVSRVECMLQLPSLDIVFSSKRAEEELLHSEFGDGAPNTAATAVGGLSVTGCLSDFSVYIFHPYGGKKTALKEAQWSPLSDSERKDSLSINVEFVKFHLSRSRMLNFKQELATKGRPASDQSRNVIRFSTITDIGSASFKYDMRRLTEILAFPKAWYRRSIVRRMFLGDLSMSLPANDDEESILTHASPNTSRNLENRSAKAHSDKSPLLNKDKMKLSLEAENAKQSRLRDLGRTISHESGNSSNSSPSEHKNLTAWETLVLFAVNFKKLNVHMNMGNVMGNVSWLTKDFRSEGRLSIGSTGHKNLYIAVGLGGSGLDAKGGIVGGNIEIANIDTYIHIREEPDVEPDHIVGLRLHALELRLDYMATSVLMCRVSDLNVDLKDEWRLNQAINTASVTRRPASIFIYGVLTWNQLQIMMSKSSTADMLKMYNKLEEFFSQQFNSSKRAFSGFSGGHRPSRVTPQKSRESAKTEVSAGCVQDARHHRHWQKVLASVAGLQLSTMHSPLPEFGTILGGTMELHGKNISLACFHGINFKSKSWALFSLKEPSITFNTESQEIPSTAEPTTQDVHVVQTLTCSLGVSTYKTHQSMATVCKVSRSVIFPPQFKTLQEWFHYAFANSQIDEVDKFPSLEREKDGNNSIERGRGSNAQKLTDPNHNREVIFALPSLQLHLKTEHLQTAAIPDLTDEKPVVECSFITEFEDHIFVTVDAEAFFFLHDLISSYLKEKEKVLGQKCYDKASSSNENTQAGKITLEGDIFAKDWRNYNCKTWHLEPTVRLLSVAGKYIEPYGIDYILQKLGFSHARTTIPKWLQRGFMDPLDAILAVLTLKMVQVIKGDSSKDKDKVEEKK</sequence>
<feature type="compositionally biased region" description="Basic and acidic residues" evidence="1">
    <location>
        <begin position="954"/>
        <end position="967"/>
    </location>
</feature>
<feature type="region of interest" description="Disordered" evidence="1">
    <location>
        <begin position="914"/>
        <end position="942"/>
    </location>
</feature>
<dbReference type="PANTHER" id="PTHR31640">
    <property type="entry name" value="TRANSMEMBRANE PROTEIN KIAA1109"/>
    <property type="match status" value="1"/>
</dbReference>
<evidence type="ECO:0000313" key="3">
    <source>
        <dbReference type="EMBL" id="KRT86857.1"/>
    </source>
</evidence>
<feature type="region of interest" description="Disordered" evidence="1">
    <location>
        <begin position="1363"/>
        <end position="1383"/>
    </location>
</feature>
<feature type="compositionally biased region" description="Basic and acidic residues" evidence="1">
    <location>
        <begin position="925"/>
        <end position="942"/>
    </location>
</feature>
<dbReference type="EMBL" id="LJIG01000083">
    <property type="protein sequence ID" value="KRT86857.1"/>
    <property type="molecule type" value="Genomic_DNA"/>
</dbReference>
<reference evidence="3 4" key="1">
    <citation type="submission" date="2015-09" db="EMBL/GenBank/DDBJ databases">
        <title>Draft genome of the scarab beetle Oryctes borbonicus.</title>
        <authorList>
            <person name="Meyer J.M."/>
            <person name="Markov G.V."/>
            <person name="Baskaran P."/>
            <person name="Herrmann M."/>
            <person name="Sommer R.J."/>
            <person name="Roedelsperger C."/>
        </authorList>
    </citation>
    <scope>NUCLEOTIDE SEQUENCE [LARGE SCALE GENOMIC DNA]</scope>
    <source>
        <strain evidence="3">OB123</strain>
        <tissue evidence="3">Whole animal</tissue>
    </source>
</reference>
<feature type="compositionally biased region" description="Polar residues" evidence="1">
    <location>
        <begin position="915"/>
        <end position="924"/>
    </location>
</feature>
<feature type="region of interest" description="Disordered" evidence="1">
    <location>
        <begin position="1178"/>
        <end position="1200"/>
    </location>
</feature>
<dbReference type="Pfam" id="PF25040">
    <property type="entry name" value="BLTP1_C"/>
    <property type="match status" value="4"/>
</dbReference>
<evidence type="ECO:0000259" key="2">
    <source>
        <dbReference type="SMART" id="SM01220"/>
    </source>
</evidence>
<protein>
    <recommendedName>
        <fullName evidence="2">Bridge-like lipid transfer protein family member 1 C-terminal domain-containing protein</fullName>
    </recommendedName>
</protein>
<dbReference type="SMART" id="SM01220">
    <property type="entry name" value="FSA_C"/>
    <property type="match status" value="1"/>
</dbReference>
<feature type="region of interest" description="Disordered" evidence="1">
    <location>
        <begin position="396"/>
        <end position="417"/>
    </location>
</feature>
<organism evidence="3 4">
    <name type="scientific">Oryctes borbonicus</name>
    <dbReference type="NCBI Taxonomy" id="1629725"/>
    <lineage>
        <taxon>Eukaryota</taxon>
        <taxon>Metazoa</taxon>
        <taxon>Ecdysozoa</taxon>
        <taxon>Arthropoda</taxon>
        <taxon>Hexapoda</taxon>
        <taxon>Insecta</taxon>
        <taxon>Pterygota</taxon>
        <taxon>Neoptera</taxon>
        <taxon>Endopterygota</taxon>
        <taxon>Coleoptera</taxon>
        <taxon>Polyphaga</taxon>
        <taxon>Scarabaeiformia</taxon>
        <taxon>Scarabaeidae</taxon>
        <taxon>Dynastinae</taxon>
        <taxon>Oryctes</taxon>
    </lineage>
</organism>
<feature type="compositionally biased region" description="Polar residues" evidence="1">
    <location>
        <begin position="485"/>
        <end position="495"/>
    </location>
</feature>
<feature type="compositionally biased region" description="Low complexity" evidence="1">
    <location>
        <begin position="299"/>
        <end position="317"/>
    </location>
</feature>
<dbReference type="InterPro" id="IPR056742">
    <property type="entry name" value="BLTP1_C"/>
</dbReference>
<dbReference type="GO" id="GO:0048488">
    <property type="term" value="P:synaptic vesicle endocytosis"/>
    <property type="evidence" value="ECO:0007669"/>
    <property type="project" value="TreeGrafter"/>
</dbReference>
<feature type="compositionally biased region" description="Low complexity" evidence="1">
    <location>
        <begin position="338"/>
        <end position="348"/>
    </location>
</feature>
<feature type="compositionally biased region" description="Low complexity" evidence="1">
    <location>
        <begin position="968"/>
        <end position="978"/>
    </location>
</feature>
<feature type="domain" description="Bridge-like lipid transfer protein family member 1 C-terminal" evidence="2">
    <location>
        <begin position="973"/>
        <end position="1563"/>
    </location>
</feature>
<feature type="region of interest" description="Disordered" evidence="1">
    <location>
        <begin position="282"/>
        <end position="348"/>
    </location>
</feature>
<dbReference type="PANTHER" id="PTHR31640:SF1">
    <property type="entry name" value="BRIDGE-LIKE LIPID TRANSFER PROTEIN FAMILY MEMBER 1"/>
    <property type="match status" value="1"/>
</dbReference>
<evidence type="ECO:0000256" key="1">
    <source>
        <dbReference type="SAM" id="MobiDB-lite"/>
    </source>
</evidence>
<feature type="region of interest" description="Disordered" evidence="1">
    <location>
        <begin position="954"/>
        <end position="981"/>
    </location>
</feature>
<proteinExistence type="predicted"/>
<feature type="region of interest" description="Disordered" evidence="1">
    <location>
        <begin position="154"/>
        <end position="175"/>
    </location>
</feature>
<keyword evidence="4" id="KW-1185">Reference proteome</keyword>
<dbReference type="OrthoDB" id="6722823at2759"/>
<dbReference type="InterPro" id="IPR033616">
    <property type="entry name" value="BLTP1"/>
</dbReference>
<name>A0A0T6BHQ9_9SCAR</name>
<gene>
    <name evidence="3" type="ORF">AMK59_1170</name>
</gene>
<feature type="region of interest" description="Disordered" evidence="1">
    <location>
        <begin position="463"/>
        <end position="495"/>
    </location>
</feature>
<comment type="caution">
    <text evidence="3">The sequence shown here is derived from an EMBL/GenBank/DDBJ whole genome shotgun (WGS) entry which is preliminary data.</text>
</comment>
<dbReference type="Proteomes" id="UP000051574">
    <property type="component" value="Unassembled WGS sequence"/>
</dbReference>
<accession>A0A0T6BHQ9</accession>
<dbReference type="GO" id="GO:0098793">
    <property type="term" value="C:presynapse"/>
    <property type="evidence" value="ECO:0007669"/>
    <property type="project" value="GOC"/>
</dbReference>
<feature type="compositionally biased region" description="Basic and acidic residues" evidence="1">
    <location>
        <begin position="1363"/>
        <end position="1375"/>
    </location>
</feature>
<evidence type="ECO:0000313" key="4">
    <source>
        <dbReference type="Proteomes" id="UP000051574"/>
    </source>
</evidence>